<evidence type="ECO:0000256" key="3">
    <source>
        <dbReference type="PROSITE-ProRule" id="PRU00284"/>
    </source>
</evidence>
<evidence type="ECO:0000313" key="6">
    <source>
        <dbReference type="Proteomes" id="UP000076226"/>
    </source>
</evidence>
<reference evidence="5 6" key="1">
    <citation type="submission" date="2016-02" db="EMBL/GenBank/DDBJ databases">
        <title>Complete genome sequence of Geobacillus subterraneus KCTC 3922T.</title>
        <authorList>
            <person name="Lee D.-W."/>
            <person name="Lee Y.-J."/>
            <person name="Lee S.-J."/>
            <person name="Park G.-S."/>
            <person name="Lee S.-J."/>
            <person name="Shin J.-H."/>
        </authorList>
    </citation>
    <scope>NUCLEOTIDE SEQUENCE [LARGE SCALE GENOMIC DNA]</scope>
    <source>
        <strain evidence="5 6">KCTC 3922</strain>
    </source>
</reference>
<comment type="similarity">
    <text evidence="2">Belongs to the methyl-accepting chemotaxis (MCP) protein family.</text>
</comment>
<dbReference type="InterPro" id="IPR004090">
    <property type="entry name" value="Chemotax_Me-accpt_rcpt"/>
</dbReference>
<name>A0ABM6ABJ5_9BACL</name>
<keyword evidence="6" id="KW-1185">Reference proteome</keyword>
<dbReference type="Pfam" id="PF00015">
    <property type="entry name" value="MCPsignal"/>
    <property type="match status" value="1"/>
</dbReference>
<evidence type="ECO:0000313" key="5">
    <source>
        <dbReference type="EMBL" id="AMX83665.1"/>
    </source>
</evidence>
<dbReference type="Gene3D" id="1.10.287.950">
    <property type="entry name" value="Methyl-accepting chemotaxis protein"/>
    <property type="match status" value="1"/>
</dbReference>
<dbReference type="PRINTS" id="PR00260">
    <property type="entry name" value="CHEMTRNSDUCR"/>
</dbReference>
<dbReference type="Proteomes" id="UP000076226">
    <property type="component" value="Chromosome"/>
</dbReference>
<keyword evidence="1 3" id="KW-0807">Transducer</keyword>
<evidence type="ECO:0000256" key="1">
    <source>
        <dbReference type="ARBA" id="ARBA00023224"/>
    </source>
</evidence>
<evidence type="ECO:0000256" key="2">
    <source>
        <dbReference type="ARBA" id="ARBA00029447"/>
    </source>
</evidence>
<dbReference type="PANTHER" id="PTHR32089">
    <property type="entry name" value="METHYL-ACCEPTING CHEMOTAXIS PROTEIN MCPB"/>
    <property type="match status" value="1"/>
</dbReference>
<evidence type="ECO:0000259" key="4">
    <source>
        <dbReference type="PROSITE" id="PS50111"/>
    </source>
</evidence>
<dbReference type="GeneID" id="32409352"/>
<dbReference type="InterPro" id="IPR004089">
    <property type="entry name" value="MCPsignal_dom"/>
</dbReference>
<dbReference type="PROSITE" id="PS50111">
    <property type="entry name" value="CHEMOTAXIS_TRANSDUC_2"/>
    <property type="match status" value="1"/>
</dbReference>
<gene>
    <name evidence="5" type="ORF">GS3922_08320</name>
</gene>
<proteinExistence type="inferred from homology"/>
<feature type="domain" description="Methyl-accepting transducer" evidence="4">
    <location>
        <begin position="15"/>
        <end position="134"/>
    </location>
</feature>
<sequence length="134" mass="14417">MSGNNGAIFLCLKSQKVMEDVAQIDAVVRFVQEVADQSHWLGLNAAIEAARAGEHGSGFEVVASEIRKMAADSKNAAVQIKKQLESIQKAVKEFDGAIQHIAAFTEEHSASLQELNAAFGHIVQTTKKLSPLDS</sequence>
<dbReference type="PANTHER" id="PTHR32089:SF112">
    <property type="entry name" value="LYSOZYME-LIKE PROTEIN-RELATED"/>
    <property type="match status" value="1"/>
</dbReference>
<protein>
    <recommendedName>
        <fullName evidence="4">Methyl-accepting transducer domain-containing protein</fullName>
    </recommendedName>
</protein>
<dbReference type="SUPFAM" id="SSF58104">
    <property type="entry name" value="Methyl-accepting chemotaxis protein (MCP) signaling domain"/>
    <property type="match status" value="1"/>
</dbReference>
<organism evidence="5 6">
    <name type="scientific">Geobacillus subterraneus</name>
    <dbReference type="NCBI Taxonomy" id="129338"/>
    <lineage>
        <taxon>Bacteria</taxon>
        <taxon>Bacillati</taxon>
        <taxon>Bacillota</taxon>
        <taxon>Bacilli</taxon>
        <taxon>Bacillales</taxon>
        <taxon>Anoxybacillaceae</taxon>
        <taxon>Geobacillus</taxon>
    </lineage>
</organism>
<accession>A0ABM6ABJ5</accession>
<dbReference type="EMBL" id="CP014342">
    <property type="protein sequence ID" value="AMX83665.1"/>
    <property type="molecule type" value="Genomic_DNA"/>
</dbReference>